<dbReference type="RefSeq" id="WP_117001497.1">
    <property type="nucleotide sequence ID" value="NZ_BMJS01000002.1"/>
</dbReference>
<dbReference type="SUPFAM" id="SSF55681">
    <property type="entry name" value="Class II aaRS and biotin synthetases"/>
    <property type="match status" value="1"/>
</dbReference>
<evidence type="ECO:0000256" key="12">
    <source>
        <dbReference type="PIRSR" id="PIRSR001549-1"/>
    </source>
</evidence>
<evidence type="ECO:0000256" key="9">
    <source>
        <dbReference type="ARBA" id="ARBA00023146"/>
    </source>
</evidence>
<keyword evidence="9 11" id="KW-0030">Aminoacyl-tRNA synthetase</keyword>
<feature type="binding site" evidence="12">
    <location>
        <begin position="82"/>
        <end position="84"/>
    </location>
    <ligand>
        <name>L-histidine</name>
        <dbReference type="ChEBI" id="CHEBI:57595"/>
    </ligand>
</feature>
<keyword evidence="15" id="KW-1185">Reference proteome</keyword>
<comment type="catalytic activity">
    <reaction evidence="10 11">
        <text>tRNA(His) + L-histidine + ATP = L-histidyl-tRNA(His) + AMP + diphosphate + H(+)</text>
        <dbReference type="Rhea" id="RHEA:17313"/>
        <dbReference type="Rhea" id="RHEA-COMP:9665"/>
        <dbReference type="Rhea" id="RHEA-COMP:9689"/>
        <dbReference type="ChEBI" id="CHEBI:15378"/>
        <dbReference type="ChEBI" id="CHEBI:30616"/>
        <dbReference type="ChEBI" id="CHEBI:33019"/>
        <dbReference type="ChEBI" id="CHEBI:57595"/>
        <dbReference type="ChEBI" id="CHEBI:78442"/>
        <dbReference type="ChEBI" id="CHEBI:78527"/>
        <dbReference type="ChEBI" id="CHEBI:456215"/>
        <dbReference type="EC" id="6.1.1.21"/>
    </reaction>
</comment>
<protein>
    <recommendedName>
        <fullName evidence="11">Histidine--tRNA ligase</fullName>
        <ecNumber evidence="11">6.1.1.21</ecNumber>
    </recommendedName>
    <alternativeName>
        <fullName evidence="11">Histidyl-tRNA synthetase</fullName>
        <shortName evidence="11">HisRS</shortName>
    </alternativeName>
</protein>
<evidence type="ECO:0000256" key="11">
    <source>
        <dbReference type="HAMAP-Rule" id="MF_00127"/>
    </source>
</evidence>
<dbReference type="FunFam" id="3.30.930.10:FF:000005">
    <property type="entry name" value="Histidine--tRNA ligase"/>
    <property type="match status" value="1"/>
</dbReference>
<feature type="binding site" evidence="12">
    <location>
        <position position="126"/>
    </location>
    <ligand>
        <name>L-histidine</name>
        <dbReference type="ChEBI" id="CHEBI:57595"/>
    </ligand>
</feature>
<gene>
    <name evidence="11 14" type="primary">hisS</name>
    <name evidence="14" type="ORF">GCM10010995_03990</name>
</gene>
<dbReference type="CDD" id="cd00773">
    <property type="entry name" value="HisRS-like_core"/>
    <property type="match status" value="1"/>
</dbReference>
<dbReference type="Proteomes" id="UP000636949">
    <property type="component" value="Unassembled WGS sequence"/>
</dbReference>
<dbReference type="GO" id="GO:0005524">
    <property type="term" value="F:ATP binding"/>
    <property type="evidence" value="ECO:0007669"/>
    <property type="project" value="UniProtKB-UniRule"/>
</dbReference>
<proteinExistence type="inferred from homology"/>
<evidence type="ECO:0000256" key="3">
    <source>
        <dbReference type="ARBA" id="ARBA00011738"/>
    </source>
</evidence>
<reference evidence="14" key="2">
    <citation type="submission" date="2020-09" db="EMBL/GenBank/DDBJ databases">
        <authorList>
            <person name="Sun Q."/>
            <person name="Zhou Y."/>
        </authorList>
    </citation>
    <scope>NUCLEOTIDE SEQUENCE</scope>
    <source>
        <strain evidence="14">CGMCC 1.15758</strain>
    </source>
</reference>
<dbReference type="InterPro" id="IPR036621">
    <property type="entry name" value="Anticodon-bd_dom_sf"/>
</dbReference>
<dbReference type="PIRSF" id="PIRSF001549">
    <property type="entry name" value="His-tRNA_synth"/>
    <property type="match status" value="1"/>
</dbReference>
<dbReference type="GO" id="GO:0005737">
    <property type="term" value="C:cytoplasm"/>
    <property type="evidence" value="ECO:0007669"/>
    <property type="project" value="UniProtKB-SubCell"/>
</dbReference>
<evidence type="ECO:0000313" key="14">
    <source>
        <dbReference type="EMBL" id="GGF89838.1"/>
    </source>
</evidence>
<dbReference type="InterPro" id="IPR015807">
    <property type="entry name" value="His-tRNA-ligase"/>
</dbReference>
<evidence type="ECO:0000313" key="15">
    <source>
        <dbReference type="Proteomes" id="UP000636949"/>
    </source>
</evidence>
<evidence type="ECO:0000256" key="4">
    <source>
        <dbReference type="ARBA" id="ARBA00022490"/>
    </source>
</evidence>
<accession>A0A8J3E813</accession>
<dbReference type="OrthoDB" id="9800814at2"/>
<dbReference type="NCBIfam" id="TIGR00442">
    <property type="entry name" value="hisS"/>
    <property type="match status" value="1"/>
</dbReference>
<evidence type="ECO:0000256" key="2">
    <source>
        <dbReference type="ARBA" id="ARBA00008226"/>
    </source>
</evidence>
<dbReference type="InterPro" id="IPR041715">
    <property type="entry name" value="HisRS-like_core"/>
</dbReference>
<dbReference type="InterPro" id="IPR004516">
    <property type="entry name" value="HisRS/HisZ"/>
</dbReference>
<reference evidence="14" key="1">
    <citation type="journal article" date="2014" name="Int. J. Syst. Evol. Microbiol.">
        <title>Complete genome sequence of Corynebacterium casei LMG S-19264T (=DSM 44701T), isolated from a smear-ripened cheese.</title>
        <authorList>
            <consortium name="US DOE Joint Genome Institute (JGI-PGF)"/>
            <person name="Walter F."/>
            <person name="Albersmeier A."/>
            <person name="Kalinowski J."/>
            <person name="Ruckert C."/>
        </authorList>
    </citation>
    <scope>NUCLEOTIDE SEQUENCE</scope>
    <source>
        <strain evidence="14">CGMCC 1.15758</strain>
    </source>
</reference>
<dbReference type="SUPFAM" id="SSF52954">
    <property type="entry name" value="Class II aaRS ABD-related"/>
    <property type="match status" value="1"/>
</dbReference>
<dbReference type="EC" id="6.1.1.21" evidence="11"/>
<dbReference type="HAMAP" id="MF_00127">
    <property type="entry name" value="His_tRNA_synth"/>
    <property type="match status" value="1"/>
</dbReference>
<feature type="binding site" evidence="12">
    <location>
        <position position="112"/>
    </location>
    <ligand>
        <name>L-histidine</name>
        <dbReference type="ChEBI" id="CHEBI:57595"/>
    </ligand>
</feature>
<dbReference type="GO" id="GO:0006427">
    <property type="term" value="P:histidyl-tRNA aminoacylation"/>
    <property type="evidence" value="ECO:0007669"/>
    <property type="project" value="UniProtKB-UniRule"/>
</dbReference>
<feature type="domain" description="Aminoacyl-transfer RNA synthetases class-II family profile" evidence="13">
    <location>
        <begin position="1"/>
        <end position="354"/>
    </location>
</feature>
<dbReference type="InterPro" id="IPR006195">
    <property type="entry name" value="aa-tRNA-synth_II"/>
</dbReference>
<keyword evidence="6 11" id="KW-0547">Nucleotide-binding</keyword>
<dbReference type="GO" id="GO:0004821">
    <property type="term" value="F:histidine-tRNA ligase activity"/>
    <property type="evidence" value="ECO:0007669"/>
    <property type="project" value="UniProtKB-UniRule"/>
</dbReference>
<evidence type="ECO:0000256" key="6">
    <source>
        <dbReference type="ARBA" id="ARBA00022741"/>
    </source>
</evidence>
<dbReference type="PANTHER" id="PTHR43707">
    <property type="entry name" value="HISTIDYL-TRNA SYNTHETASE"/>
    <property type="match status" value="1"/>
</dbReference>
<evidence type="ECO:0000256" key="5">
    <source>
        <dbReference type="ARBA" id="ARBA00022598"/>
    </source>
</evidence>
<feature type="binding site" evidence="12">
    <location>
        <position position="130"/>
    </location>
    <ligand>
        <name>L-histidine</name>
        <dbReference type="ChEBI" id="CHEBI:57595"/>
    </ligand>
</feature>
<dbReference type="InterPro" id="IPR004154">
    <property type="entry name" value="Anticodon-bd"/>
</dbReference>
<dbReference type="AlphaFoldDB" id="A0A8J3E813"/>
<sequence>MSKIQAVRGMNDILPSDIYKWHFFENAVKQTLHNYGYQEIRLPIVEKSELFHRGVGAGTDIVEKETYDFSDRNDEALTLRPEGTAGCVRAMIEHGLLRNQIQKVWYTGAMFRYERPQKGRYRQFYQLGVEVYGNSHIAQDAEVLSLSWQLWQALGLDTHVTLELNNLGSAQNRADYVSALVDYLTPLKDQLDEDSQRRLGKNPLRILDSKNENTQRLLDNAPNLHDFLDQDIQKDFEALTEYLSVLNIPYKINSRLVRGIDYYCNTVFEWVTDKLGAQGTICAGGRYDSLVSDLQGPETPAVGFAMGVERIILLLETLELIPESTQNADIYVISDESSIFKSMPMIETLRKSLPHLTIEQNTSLGSFKSQFKKADKSGAALALVIAEDEVNNNTCVIKFLREDKEQVTIPQAELASYIQNHYA</sequence>
<evidence type="ECO:0000256" key="10">
    <source>
        <dbReference type="ARBA" id="ARBA00047639"/>
    </source>
</evidence>
<dbReference type="PANTHER" id="PTHR43707:SF1">
    <property type="entry name" value="HISTIDINE--TRNA LIGASE, MITOCHONDRIAL-RELATED"/>
    <property type="match status" value="1"/>
</dbReference>
<keyword evidence="5 11" id="KW-0436">Ligase</keyword>
<comment type="similarity">
    <text evidence="2 11">Belongs to the class-II aminoacyl-tRNA synthetase family.</text>
</comment>
<dbReference type="Pfam" id="PF03129">
    <property type="entry name" value="HGTP_anticodon"/>
    <property type="match status" value="1"/>
</dbReference>
<evidence type="ECO:0000256" key="8">
    <source>
        <dbReference type="ARBA" id="ARBA00022917"/>
    </source>
</evidence>
<feature type="binding site" evidence="12">
    <location>
        <position position="258"/>
    </location>
    <ligand>
        <name>L-histidine</name>
        <dbReference type="ChEBI" id="CHEBI:57595"/>
    </ligand>
</feature>
<comment type="caution">
    <text evidence="14">The sequence shown here is derived from an EMBL/GenBank/DDBJ whole genome shotgun (WGS) entry which is preliminary data.</text>
</comment>
<dbReference type="Gene3D" id="3.40.50.800">
    <property type="entry name" value="Anticodon-binding domain"/>
    <property type="match status" value="1"/>
</dbReference>
<evidence type="ECO:0000259" key="13">
    <source>
        <dbReference type="PROSITE" id="PS50862"/>
    </source>
</evidence>
<dbReference type="InterPro" id="IPR045864">
    <property type="entry name" value="aa-tRNA-synth_II/BPL/LPL"/>
</dbReference>
<dbReference type="PROSITE" id="PS50862">
    <property type="entry name" value="AA_TRNA_LIGASE_II"/>
    <property type="match status" value="1"/>
</dbReference>
<evidence type="ECO:0000256" key="1">
    <source>
        <dbReference type="ARBA" id="ARBA00004496"/>
    </source>
</evidence>
<comment type="subunit">
    <text evidence="3 11">Homodimer.</text>
</comment>
<keyword evidence="4 11" id="KW-0963">Cytoplasm</keyword>
<dbReference type="Gene3D" id="3.30.930.10">
    <property type="entry name" value="Bira Bifunctional Protein, Domain 2"/>
    <property type="match status" value="1"/>
</dbReference>
<name>A0A8J3E813_9GAMM</name>
<keyword evidence="8 11" id="KW-0648">Protein biosynthesis</keyword>
<organism evidence="14 15">
    <name type="scientific">Cysteiniphilum litorale</name>
    <dbReference type="NCBI Taxonomy" id="2056700"/>
    <lineage>
        <taxon>Bacteria</taxon>
        <taxon>Pseudomonadati</taxon>
        <taxon>Pseudomonadota</taxon>
        <taxon>Gammaproteobacteria</taxon>
        <taxon>Thiotrichales</taxon>
        <taxon>Fastidiosibacteraceae</taxon>
        <taxon>Cysteiniphilum</taxon>
    </lineage>
</organism>
<comment type="subcellular location">
    <subcellularLocation>
        <location evidence="1 11">Cytoplasm</location>
    </subcellularLocation>
</comment>
<dbReference type="EMBL" id="BMJS01000002">
    <property type="protein sequence ID" value="GGF89838.1"/>
    <property type="molecule type" value="Genomic_DNA"/>
</dbReference>
<keyword evidence="7 11" id="KW-0067">ATP-binding</keyword>
<evidence type="ECO:0000256" key="7">
    <source>
        <dbReference type="ARBA" id="ARBA00022840"/>
    </source>
</evidence>
<feature type="binding site" evidence="12">
    <location>
        <begin position="262"/>
        <end position="263"/>
    </location>
    <ligand>
        <name>L-histidine</name>
        <dbReference type="ChEBI" id="CHEBI:57595"/>
    </ligand>
</feature>
<dbReference type="Pfam" id="PF13393">
    <property type="entry name" value="tRNA-synt_His"/>
    <property type="match status" value="1"/>
</dbReference>